<dbReference type="OrthoDB" id="7875280at2"/>
<dbReference type="Proteomes" id="UP000245056">
    <property type="component" value="Unassembled WGS sequence"/>
</dbReference>
<comment type="caution">
    <text evidence="2">The sequence shown here is derived from an EMBL/GenBank/DDBJ whole genome shotgun (WGS) entry which is preliminary data.</text>
</comment>
<dbReference type="Pfam" id="PF14301">
    <property type="entry name" value="DUF4376"/>
    <property type="match status" value="1"/>
</dbReference>
<protein>
    <recommendedName>
        <fullName evidence="1">DUF4376 domain-containing protein</fullName>
    </recommendedName>
</protein>
<dbReference type="EMBL" id="QFAW01000034">
    <property type="protein sequence ID" value="PWE41418.1"/>
    <property type="molecule type" value="Genomic_DNA"/>
</dbReference>
<reference evidence="2 3" key="1">
    <citation type="submission" date="2018-05" db="EMBL/GenBank/DDBJ databases">
        <title>Genome sequences of two Antarctic strains of Pseudomonas prosekii: insights into adaptation to extreme conditions.</title>
        <authorList>
            <person name="Snopkova K."/>
            <person name="Dufkova K."/>
            <person name="Cejkova D."/>
            <person name="Sedlacek I."/>
            <person name="Smajs D."/>
        </authorList>
    </citation>
    <scope>NUCLEOTIDE SEQUENCE [LARGE SCALE GENOMIC DNA]</scope>
    <source>
        <strain evidence="2 3">P2673</strain>
    </source>
</reference>
<evidence type="ECO:0000313" key="3">
    <source>
        <dbReference type="Proteomes" id="UP000245056"/>
    </source>
</evidence>
<proteinExistence type="predicted"/>
<dbReference type="AlphaFoldDB" id="A0A2U2D3N9"/>
<accession>A0A2U2D3N9</accession>
<sequence>MRALCAVRRRVWAVNTSRLVTRGGALNYAEFDQNGNLKNRLIKGLHVIPVGAVEVDDALWLRLTQETDGVWHLQGDGKIVKLPATQTRPDYLVLIADVRYRHEIGGITLAGMAIDTDDRSKTLISGSALKAMRDPDYVLRWKTPAGFVDLPAAQVLMIADAVSDHVQACFNRESALLDALESGTFNEKMLNEGWPE</sequence>
<evidence type="ECO:0000313" key="2">
    <source>
        <dbReference type="EMBL" id="PWE41418.1"/>
    </source>
</evidence>
<name>A0A2U2D3N9_9PSED</name>
<organism evidence="2 3">
    <name type="scientific">Pseudomonas prosekii</name>
    <dbReference type="NCBI Taxonomy" id="1148509"/>
    <lineage>
        <taxon>Bacteria</taxon>
        <taxon>Pseudomonadati</taxon>
        <taxon>Pseudomonadota</taxon>
        <taxon>Gammaproteobacteria</taxon>
        <taxon>Pseudomonadales</taxon>
        <taxon>Pseudomonadaceae</taxon>
        <taxon>Pseudomonas</taxon>
    </lineage>
</organism>
<gene>
    <name evidence="2" type="ORF">C9I49_21455</name>
</gene>
<feature type="domain" description="DUF4376" evidence="1">
    <location>
        <begin position="95"/>
        <end position="182"/>
    </location>
</feature>
<evidence type="ECO:0000259" key="1">
    <source>
        <dbReference type="Pfam" id="PF14301"/>
    </source>
</evidence>
<dbReference type="InterPro" id="IPR025484">
    <property type="entry name" value="DUF4376"/>
</dbReference>